<feature type="transmembrane region" description="Helical" evidence="2">
    <location>
        <begin position="59"/>
        <end position="82"/>
    </location>
</feature>
<keyword evidence="2" id="KW-0472">Membrane</keyword>
<keyword evidence="4" id="KW-1185">Reference proteome</keyword>
<evidence type="ECO:0000313" key="3">
    <source>
        <dbReference type="EMBL" id="VDP80398.1"/>
    </source>
</evidence>
<feature type="region of interest" description="Disordered" evidence="1">
    <location>
        <begin position="213"/>
        <end position="236"/>
    </location>
</feature>
<evidence type="ECO:0000256" key="1">
    <source>
        <dbReference type="SAM" id="MobiDB-lite"/>
    </source>
</evidence>
<gene>
    <name evidence="3" type="ORF">ECPE_LOCUS7187</name>
</gene>
<dbReference type="Proteomes" id="UP000272942">
    <property type="component" value="Unassembled WGS sequence"/>
</dbReference>
<feature type="region of interest" description="Disordered" evidence="1">
    <location>
        <begin position="93"/>
        <end position="121"/>
    </location>
</feature>
<dbReference type="EMBL" id="UZAN01044266">
    <property type="protein sequence ID" value="VDP80398.1"/>
    <property type="molecule type" value="Genomic_DNA"/>
</dbReference>
<evidence type="ECO:0000256" key="2">
    <source>
        <dbReference type="SAM" id="Phobius"/>
    </source>
</evidence>
<keyword evidence="2" id="KW-0812">Transmembrane</keyword>
<dbReference type="AlphaFoldDB" id="A0A183AJQ2"/>
<sequence length="236" mass="26095">MKLGVRTSENNLGKQESIYDKVDDAAKGSVQEIRYSLKMRSVGERSDVPPQMDDYSVNAVTVTAVCSMGVLVFLFFFLIVSLRELREQRQRLSELHSTPEKSTSTDSTTPSSGPKDLVKVPRSVSHPVDLRNLTGRPARPVSVAWIPVPPEYFKHGSALWPVVQSIVEHRMSTVDGYCEYTGNGLHKFPRSHSARFYDSRSGAKPVVQNEEFTGACNSGSSDNDAEVPDQTVQTGM</sequence>
<dbReference type="WBParaSite" id="ECPE_0000720301-mRNA-1">
    <property type="protein sequence ID" value="ECPE_0000720301-mRNA-1"/>
    <property type="gene ID" value="ECPE_0000720301"/>
</dbReference>
<evidence type="ECO:0000313" key="5">
    <source>
        <dbReference type="WBParaSite" id="ECPE_0000720301-mRNA-1"/>
    </source>
</evidence>
<name>A0A183AJQ2_9TREM</name>
<feature type="compositionally biased region" description="Low complexity" evidence="1">
    <location>
        <begin position="100"/>
        <end position="114"/>
    </location>
</feature>
<accession>A0A183AJQ2</accession>
<reference evidence="5" key="1">
    <citation type="submission" date="2016-06" db="UniProtKB">
        <authorList>
            <consortium name="WormBaseParasite"/>
        </authorList>
    </citation>
    <scope>IDENTIFICATION</scope>
</reference>
<proteinExistence type="predicted"/>
<protein>
    <submittedName>
        <fullName evidence="5">Neuroligin-3-like</fullName>
    </submittedName>
</protein>
<keyword evidence="2" id="KW-1133">Transmembrane helix</keyword>
<reference evidence="3 4" key="2">
    <citation type="submission" date="2018-11" db="EMBL/GenBank/DDBJ databases">
        <authorList>
            <consortium name="Pathogen Informatics"/>
        </authorList>
    </citation>
    <scope>NUCLEOTIDE SEQUENCE [LARGE SCALE GENOMIC DNA]</scope>
    <source>
        <strain evidence="3 4">Egypt</strain>
    </source>
</reference>
<organism evidence="5">
    <name type="scientific">Echinostoma caproni</name>
    <dbReference type="NCBI Taxonomy" id="27848"/>
    <lineage>
        <taxon>Eukaryota</taxon>
        <taxon>Metazoa</taxon>
        <taxon>Spiralia</taxon>
        <taxon>Lophotrochozoa</taxon>
        <taxon>Platyhelminthes</taxon>
        <taxon>Trematoda</taxon>
        <taxon>Digenea</taxon>
        <taxon>Plagiorchiida</taxon>
        <taxon>Echinostomata</taxon>
        <taxon>Echinostomatoidea</taxon>
        <taxon>Echinostomatidae</taxon>
        <taxon>Echinostoma</taxon>
    </lineage>
</organism>
<evidence type="ECO:0000313" key="4">
    <source>
        <dbReference type="Proteomes" id="UP000272942"/>
    </source>
</evidence>